<keyword evidence="4" id="KW-1185">Reference proteome</keyword>
<reference evidence="4" key="1">
    <citation type="journal article" date="2019" name="Int. J. Syst. Evol. Microbiol.">
        <title>The Global Catalogue of Microorganisms (GCM) 10K type strain sequencing project: providing services to taxonomists for standard genome sequencing and annotation.</title>
        <authorList>
            <consortium name="The Broad Institute Genomics Platform"/>
            <consortium name="The Broad Institute Genome Sequencing Center for Infectious Disease"/>
            <person name="Wu L."/>
            <person name="Ma J."/>
        </authorList>
    </citation>
    <scope>NUCLEOTIDE SEQUENCE [LARGE SCALE GENOMIC DNA]</scope>
    <source>
        <strain evidence="4">KLKA75</strain>
    </source>
</reference>
<comment type="caution">
    <text evidence="3">The sequence shown here is derived from an EMBL/GenBank/DDBJ whole genome shotgun (WGS) entry which is preliminary data.</text>
</comment>
<gene>
    <name evidence="3" type="ORF">ACFPCY_20105</name>
</gene>
<dbReference type="NCBIfam" id="NF047619">
    <property type="entry name" value="NADase_discoid"/>
    <property type="match status" value="1"/>
</dbReference>
<dbReference type="Gene3D" id="2.60.120.260">
    <property type="entry name" value="Galactose-binding domain-like"/>
    <property type="match status" value="1"/>
</dbReference>
<dbReference type="EMBL" id="JBHSIT010000005">
    <property type="protein sequence ID" value="MFC4909638.1"/>
    <property type="molecule type" value="Genomic_DNA"/>
</dbReference>
<sequence>MSSREICPECGATRQSGSFCDICGAVLDWGDRSDPPQPSLAGPESEAPTLPGPSEDHAPGESAIARALSGGDQPRTAPAVQHPAPGGQDAAQGSRDPAPTRQERLPTAPPAASFGSPSGASFGAPSAGASAQVPGAESQPGSDAAERARRLLIPLEEQRPAAQRDPHVAPVLPGRPEPARPQVRMVEDQPVIGGIVCPWCDTPNPRDRHFCRKCAMSLAAADPAGSRTRSWWRRILEPGDRETPWAGERPRLRRGLNRTLGMVTVGAVGVGVVGTGAAYADDAVNGVVAHFAKRAPITASSAKASHSDPVHGPQLAFDGLNDTFWGDGYGGNGAGQYLEASFGQPRDLLNVIITPGVSKQPDQYAKQARPQVIEAKLTSSDGRSVIRTLNLDDAPGPQKLRLRGRKVVTVRLTLKAAYGAGPTVQVGITEVEFFGRSLARSQ</sequence>
<feature type="region of interest" description="Disordered" evidence="1">
    <location>
        <begin position="28"/>
        <end position="179"/>
    </location>
</feature>
<dbReference type="RefSeq" id="WP_378257293.1">
    <property type="nucleotide sequence ID" value="NZ_JBHSIT010000005.1"/>
</dbReference>
<feature type="compositionally biased region" description="Low complexity" evidence="1">
    <location>
        <begin position="110"/>
        <end position="131"/>
    </location>
</feature>
<evidence type="ECO:0000259" key="2">
    <source>
        <dbReference type="Pfam" id="PF25302"/>
    </source>
</evidence>
<evidence type="ECO:0000313" key="4">
    <source>
        <dbReference type="Proteomes" id="UP001595872"/>
    </source>
</evidence>
<dbReference type="InterPro" id="IPR008979">
    <property type="entry name" value="Galactose-bd-like_sf"/>
</dbReference>
<name>A0ABV9U293_9ACTN</name>
<proteinExistence type="predicted"/>
<dbReference type="InterPro" id="IPR057561">
    <property type="entry name" value="NADase_transloc"/>
</dbReference>
<evidence type="ECO:0000256" key="1">
    <source>
        <dbReference type="SAM" id="MobiDB-lite"/>
    </source>
</evidence>
<dbReference type="Pfam" id="PF25302">
    <property type="entry name" value="NADase_transloc"/>
    <property type="match status" value="1"/>
</dbReference>
<dbReference type="Proteomes" id="UP001595872">
    <property type="component" value="Unassembled WGS sequence"/>
</dbReference>
<feature type="compositionally biased region" description="Basic and acidic residues" evidence="1">
    <location>
        <begin position="156"/>
        <end position="167"/>
    </location>
</feature>
<dbReference type="SUPFAM" id="SSF49785">
    <property type="entry name" value="Galactose-binding domain-like"/>
    <property type="match status" value="1"/>
</dbReference>
<accession>A0ABV9U293</accession>
<protein>
    <recommendedName>
        <fullName evidence="2">NAD glycohydrolase translocation F5/8 type C domain-containing protein</fullName>
    </recommendedName>
</protein>
<feature type="domain" description="NAD glycohydrolase translocation F5/8 type C" evidence="2">
    <location>
        <begin position="297"/>
        <end position="433"/>
    </location>
</feature>
<organism evidence="3 4">
    <name type="scientific">Actinomadura gamaensis</name>
    <dbReference type="NCBI Taxonomy" id="1763541"/>
    <lineage>
        <taxon>Bacteria</taxon>
        <taxon>Bacillati</taxon>
        <taxon>Actinomycetota</taxon>
        <taxon>Actinomycetes</taxon>
        <taxon>Streptosporangiales</taxon>
        <taxon>Thermomonosporaceae</taxon>
        <taxon>Actinomadura</taxon>
    </lineage>
</organism>
<evidence type="ECO:0000313" key="3">
    <source>
        <dbReference type="EMBL" id="MFC4909638.1"/>
    </source>
</evidence>